<dbReference type="InterPro" id="IPR001471">
    <property type="entry name" value="AP2/ERF_dom"/>
</dbReference>
<evidence type="ECO:0000256" key="1">
    <source>
        <dbReference type="ARBA" id="ARBA00004123"/>
    </source>
</evidence>
<evidence type="ECO:0000256" key="2">
    <source>
        <dbReference type="ARBA" id="ARBA00023015"/>
    </source>
</evidence>
<dbReference type="GO" id="GO:0005634">
    <property type="term" value="C:nucleus"/>
    <property type="evidence" value="ECO:0007669"/>
    <property type="project" value="UniProtKB-SubCell"/>
</dbReference>
<evidence type="ECO:0000256" key="4">
    <source>
        <dbReference type="ARBA" id="ARBA00023163"/>
    </source>
</evidence>
<dbReference type="Pfam" id="PF00847">
    <property type="entry name" value="AP2"/>
    <property type="match status" value="1"/>
</dbReference>
<comment type="subcellular location">
    <subcellularLocation>
        <location evidence="1">Nucleus</location>
    </subcellularLocation>
</comment>
<organism evidence="8 9">
    <name type="scientific">Mikania micrantha</name>
    <name type="common">bitter vine</name>
    <dbReference type="NCBI Taxonomy" id="192012"/>
    <lineage>
        <taxon>Eukaryota</taxon>
        <taxon>Viridiplantae</taxon>
        <taxon>Streptophyta</taxon>
        <taxon>Embryophyta</taxon>
        <taxon>Tracheophyta</taxon>
        <taxon>Spermatophyta</taxon>
        <taxon>Magnoliopsida</taxon>
        <taxon>eudicotyledons</taxon>
        <taxon>Gunneridae</taxon>
        <taxon>Pentapetalae</taxon>
        <taxon>asterids</taxon>
        <taxon>campanulids</taxon>
        <taxon>Asterales</taxon>
        <taxon>Asteraceae</taxon>
        <taxon>Asteroideae</taxon>
        <taxon>Heliantheae alliance</taxon>
        <taxon>Eupatorieae</taxon>
        <taxon>Mikania</taxon>
    </lineage>
</organism>
<dbReference type="Proteomes" id="UP000326396">
    <property type="component" value="Linkage Group LG9"/>
</dbReference>
<evidence type="ECO:0000259" key="7">
    <source>
        <dbReference type="PROSITE" id="PS51032"/>
    </source>
</evidence>
<dbReference type="SUPFAM" id="SSF54171">
    <property type="entry name" value="DNA-binding domain"/>
    <property type="match status" value="1"/>
</dbReference>
<feature type="region of interest" description="Disordered" evidence="6">
    <location>
        <begin position="67"/>
        <end position="113"/>
    </location>
</feature>
<gene>
    <name evidence="8" type="ORF">E3N88_40496</name>
</gene>
<dbReference type="PANTHER" id="PTHR31194:SF62">
    <property type="entry name" value="ETHYLENE-RESPONSIVE TRANSCRIPTION FACTOR ERF118"/>
    <property type="match status" value="1"/>
</dbReference>
<keyword evidence="5" id="KW-0539">Nucleus</keyword>
<dbReference type="GO" id="GO:0003677">
    <property type="term" value="F:DNA binding"/>
    <property type="evidence" value="ECO:0007669"/>
    <property type="project" value="UniProtKB-KW"/>
</dbReference>
<evidence type="ECO:0000256" key="5">
    <source>
        <dbReference type="ARBA" id="ARBA00023242"/>
    </source>
</evidence>
<dbReference type="InterPro" id="IPR050913">
    <property type="entry name" value="AP2/ERF_ERF"/>
</dbReference>
<proteinExistence type="predicted"/>
<feature type="domain" description="AP2/ERF" evidence="7">
    <location>
        <begin position="109"/>
        <end position="166"/>
    </location>
</feature>
<feature type="compositionally biased region" description="Acidic residues" evidence="6">
    <location>
        <begin position="28"/>
        <end position="37"/>
    </location>
</feature>
<dbReference type="PRINTS" id="PR00367">
    <property type="entry name" value="ETHRSPELEMNT"/>
</dbReference>
<dbReference type="SMART" id="SM00380">
    <property type="entry name" value="AP2"/>
    <property type="match status" value="1"/>
</dbReference>
<dbReference type="OrthoDB" id="1917565at2759"/>
<evidence type="ECO:0000313" key="9">
    <source>
        <dbReference type="Proteomes" id="UP000326396"/>
    </source>
</evidence>
<sequence length="371" mass="40860">MSQSRNSTKIMEPNRPVRKIRVICYDPDLTDSSDDDEPTRKPYGSKRIVREIKIPVTGDDGFVMSAGGCTETEAESSYQDSNNGDKSCVKRKRAVTKTSSQLRPASGGKLRGVRQRKWGKWAAEIRDPFKQRRVWLGTYNTAEEASRAYESKKLEFEVLAEASKGGGGGGLITGKAPSSTDVSQPLKPAVSEESVGVTSHNSPSSVLKPETTSESKNITDSTQIAIEEPLTPAEIGEGFDMKLEIDSSFFDKFASPLNVFGDLDDFQLFGFDENEACELPDWDFDELNHEELAWMNTMRVDEPPLMNEQPLNIACLESPLGFLVLIEPSKGIFRLLPLPAPASGVFDFGLCGVARVLIVEDYGYECTSFNA</sequence>
<feature type="region of interest" description="Disordered" evidence="6">
    <location>
        <begin position="169"/>
        <end position="217"/>
    </location>
</feature>
<dbReference type="AlphaFoldDB" id="A0A5N6LMW3"/>
<dbReference type="EMBL" id="SZYD01000019">
    <property type="protein sequence ID" value="KAD2393519.1"/>
    <property type="molecule type" value="Genomic_DNA"/>
</dbReference>
<comment type="caution">
    <text evidence="8">The sequence shown here is derived from an EMBL/GenBank/DDBJ whole genome shotgun (WGS) entry which is preliminary data.</text>
</comment>
<accession>A0A5N6LMW3</accession>
<dbReference type="GO" id="GO:0003700">
    <property type="term" value="F:DNA-binding transcription factor activity"/>
    <property type="evidence" value="ECO:0007669"/>
    <property type="project" value="InterPro"/>
</dbReference>
<feature type="region of interest" description="Disordered" evidence="6">
    <location>
        <begin position="26"/>
        <end position="46"/>
    </location>
</feature>
<keyword evidence="3" id="KW-0238">DNA-binding</keyword>
<keyword evidence="9" id="KW-1185">Reference proteome</keyword>
<keyword evidence="4" id="KW-0804">Transcription</keyword>
<dbReference type="Gene3D" id="3.30.730.10">
    <property type="entry name" value="AP2/ERF domain"/>
    <property type="match status" value="1"/>
</dbReference>
<dbReference type="InterPro" id="IPR036955">
    <property type="entry name" value="AP2/ERF_dom_sf"/>
</dbReference>
<reference evidence="8 9" key="1">
    <citation type="submission" date="2019-05" db="EMBL/GenBank/DDBJ databases">
        <title>Mikania micrantha, genome provides insights into the molecular mechanism of rapid growth.</title>
        <authorList>
            <person name="Liu B."/>
        </authorList>
    </citation>
    <scope>NUCLEOTIDE SEQUENCE [LARGE SCALE GENOMIC DNA]</scope>
    <source>
        <strain evidence="8">NLD-2019</strain>
        <tissue evidence="8">Leaf</tissue>
    </source>
</reference>
<evidence type="ECO:0000256" key="6">
    <source>
        <dbReference type="SAM" id="MobiDB-lite"/>
    </source>
</evidence>
<feature type="compositionally biased region" description="Polar residues" evidence="6">
    <location>
        <begin position="196"/>
        <end position="217"/>
    </location>
</feature>
<feature type="compositionally biased region" description="Polar residues" evidence="6">
    <location>
        <begin position="75"/>
        <end position="85"/>
    </location>
</feature>
<protein>
    <recommendedName>
        <fullName evidence="7">AP2/ERF domain-containing protein</fullName>
    </recommendedName>
</protein>
<evidence type="ECO:0000313" key="8">
    <source>
        <dbReference type="EMBL" id="KAD2393519.1"/>
    </source>
</evidence>
<evidence type="ECO:0000256" key="3">
    <source>
        <dbReference type="ARBA" id="ARBA00023125"/>
    </source>
</evidence>
<dbReference type="InterPro" id="IPR016177">
    <property type="entry name" value="DNA-bd_dom_sf"/>
</dbReference>
<dbReference type="CDD" id="cd00018">
    <property type="entry name" value="AP2"/>
    <property type="match status" value="1"/>
</dbReference>
<keyword evidence="2" id="KW-0805">Transcription regulation</keyword>
<dbReference type="PANTHER" id="PTHR31194">
    <property type="entry name" value="SHN SHINE , DNA BINDING / TRANSCRIPTION FACTOR"/>
    <property type="match status" value="1"/>
</dbReference>
<name>A0A5N6LMW3_9ASTR</name>
<dbReference type="PROSITE" id="PS51032">
    <property type="entry name" value="AP2_ERF"/>
    <property type="match status" value="1"/>
</dbReference>